<evidence type="ECO:0000313" key="2">
    <source>
        <dbReference type="EMBL" id="AKF28916.1"/>
    </source>
</evidence>
<reference evidence="2 3" key="1">
    <citation type="submission" date="2015-04" db="EMBL/GenBank/DDBJ databases">
        <title>Complete Genome Sequence of Brevibacterium flavum ATCC 15168.</title>
        <authorList>
            <person name="Ahn J."/>
            <person name="Park G."/>
            <person name="Jeon W."/>
            <person name="Jang Y."/>
            <person name="Jang M."/>
            <person name="Lee H."/>
            <person name="Lee H."/>
        </authorList>
    </citation>
    <scope>NUCLEOTIDE SEQUENCE [LARGE SCALE GENOMIC DNA]</scope>
    <source>
        <strain evidence="2 3">ATCC 15168</strain>
    </source>
</reference>
<dbReference type="EMBL" id="CP011309">
    <property type="protein sequence ID" value="AKF28916.1"/>
    <property type="molecule type" value="Genomic_DNA"/>
</dbReference>
<keyword evidence="3" id="KW-1185">Reference proteome</keyword>
<dbReference type="HOGENOM" id="CLU_145916_0_0_11"/>
<name>A0A0F6Z918_9CORY</name>
<dbReference type="AlphaFoldDB" id="A0A0F6Z918"/>
<dbReference type="Proteomes" id="UP000034037">
    <property type="component" value="Chromosome"/>
</dbReference>
<gene>
    <name evidence="2" type="ORF">YH66_02535</name>
</gene>
<protein>
    <submittedName>
        <fullName evidence="2">Uncharacterized protein</fullName>
    </submittedName>
</protein>
<feature type="coiled-coil region" evidence="1">
    <location>
        <begin position="45"/>
        <end position="72"/>
    </location>
</feature>
<keyword evidence="1" id="KW-0175">Coiled coil</keyword>
<sequence length="104" mass="11890">MTGAVIWGTTKLTATGQKNTAEVESRGPEWEKFFDTVKDWTGKELESRDKDIERLTERVESLRSKVDSLQGKCRAALRYARAWRLLHPESVKEVDVPAEIVEDI</sequence>
<proteinExistence type="predicted"/>
<dbReference type="PATRIC" id="fig|92706.3.peg.528"/>
<organism evidence="2 3">
    <name type="scientific">[Brevibacterium] flavum</name>
    <dbReference type="NCBI Taxonomy" id="92706"/>
    <lineage>
        <taxon>Bacteria</taxon>
        <taxon>Bacillati</taxon>
        <taxon>Actinomycetota</taxon>
        <taxon>Actinomycetes</taxon>
        <taxon>Mycobacteriales</taxon>
        <taxon>Corynebacteriaceae</taxon>
        <taxon>Corynebacterium</taxon>
    </lineage>
</organism>
<accession>A0A0F6Z918</accession>
<evidence type="ECO:0000313" key="3">
    <source>
        <dbReference type="Proteomes" id="UP000034037"/>
    </source>
</evidence>
<evidence type="ECO:0000256" key="1">
    <source>
        <dbReference type="SAM" id="Coils"/>
    </source>
</evidence>